<dbReference type="EMBL" id="SMJU01000007">
    <property type="protein sequence ID" value="TDB64553.1"/>
    <property type="molecule type" value="Genomic_DNA"/>
</dbReference>
<dbReference type="GO" id="GO:0003723">
    <property type="term" value="F:RNA binding"/>
    <property type="evidence" value="ECO:0007669"/>
    <property type="project" value="UniProtKB-KW"/>
</dbReference>
<dbReference type="SMART" id="SM00359">
    <property type="entry name" value="PUA"/>
    <property type="match status" value="1"/>
</dbReference>
<dbReference type="OrthoDB" id="9805492at2"/>
<keyword evidence="11" id="KW-1185">Reference proteome</keyword>
<dbReference type="PANTHER" id="PTHR42873:SF1">
    <property type="entry name" value="S-ADENOSYLMETHIONINE-DEPENDENT METHYLTRANSFERASE DOMAIN-CONTAINING PROTEIN"/>
    <property type="match status" value="1"/>
</dbReference>
<dbReference type="InterPro" id="IPR041532">
    <property type="entry name" value="RlmI-like_PUA"/>
</dbReference>
<accession>A0A4R4KAC4</accession>
<dbReference type="SUPFAM" id="SSF53335">
    <property type="entry name" value="S-adenosyl-L-methionine-dependent methyltransferases"/>
    <property type="match status" value="1"/>
</dbReference>
<dbReference type="AlphaFoldDB" id="A0A4R4KAC4"/>
<evidence type="ECO:0000259" key="9">
    <source>
        <dbReference type="SMART" id="SM00359"/>
    </source>
</evidence>
<keyword evidence="6" id="KW-0949">S-adenosyl-L-methionine</keyword>
<dbReference type="CDD" id="cd11572">
    <property type="entry name" value="RlmI_M_like"/>
    <property type="match status" value="1"/>
</dbReference>
<dbReference type="Pfam" id="PF10672">
    <property type="entry name" value="Methyltrans_SAM"/>
    <property type="match status" value="1"/>
</dbReference>
<dbReference type="Gene3D" id="2.30.130.10">
    <property type="entry name" value="PUA domain"/>
    <property type="match status" value="1"/>
</dbReference>
<evidence type="ECO:0000256" key="6">
    <source>
        <dbReference type="ARBA" id="ARBA00022691"/>
    </source>
</evidence>
<keyword evidence="3" id="KW-0698">rRNA processing</keyword>
<dbReference type="GO" id="GO:0032259">
    <property type="term" value="P:methylation"/>
    <property type="evidence" value="ECO:0007669"/>
    <property type="project" value="UniProtKB-KW"/>
</dbReference>
<dbReference type="InterPro" id="IPR029063">
    <property type="entry name" value="SAM-dependent_MTases_sf"/>
</dbReference>
<evidence type="ECO:0000256" key="8">
    <source>
        <dbReference type="ARBA" id="ARBA00038091"/>
    </source>
</evidence>
<dbReference type="GO" id="GO:0005737">
    <property type="term" value="C:cytoplasm"/>
    <property type="evidence" value="ECO:0007669"/>
    <property type="project" value="UniProtKB-SubCell"/>
</dbReference>
<proteinExistence type="inferred from homology"/>
<dbReference type="InterPro" id="IPR002478">
    <property type="entry name" value="PUA"/>
</dbReference>
<evidence type="ECO:0000256" key="4">
    <source>
        <dbReference type="ARBA" id="ARBA00022603"/>
    </source>
</evidence>
<comment type="caution">
    <text evidence="10">The sequence shown here is derived from an EMBL/GenBank/DDBJ whole genome shotgun (WGS) entry which is preliminary data.</text>
</comment>
<evidence type="ECO:0000313" key="10">
    <source>
        <dbReference type="EMBL" id="TDB64553.1"/>
    </source>
</evidence>
<dbReference type="Gene3D" id="3.40.50.150">
    <property type="entry name" value="Vaccinia Virus protein VP39"/>
    <property type="match status" value="1"/>
</dbReference>
<keyword evidence="7" id="KW-0694">RNA-binding</keyword>
<keyword evidence="4 10" id="KW-0489">Methyltransferase</keyword>
<comment type="similarity">
    <text evidence="8">Belongs to the methyltransferase superfamily. RlmI family.</text>
</comment>
<dbReference type="Gene3D" id="3.30.750.80">
    <property type="entry name" value="RNA methyltransferase domain (HRMD) like"/>
    <property type="match status" value="1"/>
</dbReference>
<evidence type="ECO:0000256" key="2">
    <source>
        <dbReference type="ARBA" id="ARBA00022490"/>
    </source>
</evidence>
<keyword evidence="2" id="KW-0963">Cytoplasm</keyword>
<dbReference type="RefSeq" id="WP_132118213.1">
    <property type="nucleotide sequence ID" value="NZ_SMJU01000007.1"/>
</dbReference>
<protein>
    <submittedName>
        <fullName evidence="10">Class I SAM-dependent rRNA methyltransferase</fullName>
    </submittedName>
</protein>
<dbReference type="CDD" id="cd21153">
    <property type="entry name" value="PUA_RlmI"/>
    <property type="match status" value="1"/>
</dbReference>
<sequence>METSKVQLLPKLFLQKGREEAIKRLHPWVFSGAIARQEGTLEDGDLVEVVSNRGEFLARGHYHDGSIKIRILTFEPEEIDINFWINRLKNAYQARLDLGLTDTTCFRLVHGEGDGLPGLIIDMYGSVAVVQAHTVGMHRSLTPISEALQQLLGSELTAVYSKSRDTLPGQYAATTTNNYLFGESTGTHEVTENGRTFAIDWEHGQKTGFFLDQRENRALLARYSAGKTVLNAFCYSGGFSVYALSAGAQEVVSIDVSGKATLLCDTNVALNGFSENHTSLTEDVMKWLKTSPDTYDIVVLDPPAFAKSLSARHRAVQGYKRLNAEGIAKVKPGGLLFTFSCSQVVDRELFYNTVVAACMEVGRKARVLHQLTQGPDHPVNVFHPEGSYLKGLVLRID</sequence>
<name>A0A4R4KAC4_9BACT</name>
<evidence type="ECO:0000256" key="5">
    <source>
        <dbReference type="ARBA" id="ARBA00022679"/>
    </source>
</evidence>
<dbReference type="PANTHER" id="PTHR42873">
    <property type="entry name" value="RIBOSOMAL RNA LARGE SUBUNIT METHYLTRANSFERASE"/>
    <property type="match status" value="1"/>
</dbReference>
<evidence type="ECO:0000256" key="7">
    <source>
        <dbReference type="ARBA" id="ARBA00022884"/>
    </source>
</evidence>
<dbReference type="Proteomes" id="UP000295706">
    <property type="component" value="Unassembled WGS sequence"/>
</dbReference>
<dbReference type="PROSITE" id="PS50890">
    <property type="entry name" value="PUA"/>
    <property type="match status" value="1"/>
</dbReference>
<organism evidence="10 11">
    <name type="scientific">Arundinibacter roseus</name>
    <dbReference type="NCBI Taxonomy" id="2070510"/>
    <lineage>
        <taxon>Bacteria</taxon>
        <taxon>Pseudomonadati</taxon>
        <taxon>Bacteroidota</taxon>
        <taxon>Cytophagia</taxon>
        <taxon>Cytophagales</taxon>
        <taxon>Spirosomataceae</taxon>
        <taxon>Arundinibacter</taxon>
    </lineage>
</organism>
<gene>
    <name evidence="10" type="ORF">EZE20_12830</name>
</gene>
<reference evidence="10 11" key="1">
    <citation type="submission" date="2019-02" db="EMBL/GenBank/DDBJ databases">
        <title>Arundinibacter roseus gen. nov., sp. nov., a new member of the family Cytophagaceae.</title>
        <authorList>
            <person name="Szuroczki S."/>
            <person name="Khayer B."/>
            <person name="Sproer C."/>
            <person name="Toumi M."/>
            <person name="Szabo A."/>
            <person name="Felfoldi T."/>
            <person name="Schumann P."/>
            <person name="Toth E."/>
        </authorList>
    </citation>
    <scope>NUCLEOTIDE SEQUENCE [LARGE SCALE GENOMIC DNA]</scope>
    <source>
        <strain evidence="10 11">DMA-k-7a</strain>
    </source>
</reference>
<comment type="subcellular location">
    <subcellularLocation>
        <location evidence="1">Cytoplasm</location>
    </subcellularLocation>
</comment>
<dbReference type="InterPro" id="IPR015947">
    <property type="entry name" value="PUA-like_sf"/>
</dbReference>
<keyword evidence="5 10" id="KW-0808">Transferase</keyword>
<dbReference type="CDD" id="cd02440">
    <property type="entry name" value="AdoMet_MTases"/>
    <property type="match status" value="1"/>
</dbReference>
<evidence type="ECO:0000313" key="11">
    <source>
        <dbReference type="Proteomes" id="UP000295706"/>
    </source>
</evidence>
<dbReference type="InterPro" id="IPR036974">
    <property type="entry name" value="PUA_sf"/>
</dbReference>
<dbReference type="SUPFAM" id="SSF88697">
    <property type="entry name" value="PUA domain-like"/>
    <property type="match status" value="1"/>
</dbReference>
<evidence type="ECO:0000256" key="1">
    <source>
        <dbReference type="ARBA" id="ARBA00004496"/>
    </source>
</evidence>
<dbReference type="GO" id="GO:0008168">
    <property type="term" value="F:methyltransferase activity"/>
    <property type="evidence" value="ECO:0007669"/>
    <property type="project" value="UniProtKB-KW"/>
</dbReference>
<dbReference type="Pfam" id="PF17785">
    <property type="entry name" value="PUA_3"/>
    <property type="match status" value="1"/>
</dbReference>
<dbReference type="GO" id="GO:0006364">
    <property type="term" value="P:rRNA processing"/>
    <property type="evidence" value="ECO:0007669"/>
    <property type="project" value="UniProtKB-KW"/>
</dbReference>
<feature type="domain" description="PUA" evidence="9">
    <location>
        <begin position="10"/>
        <end position="93"/>
    </location>
</feature>
<evidence type="ECO:0000256" key="3">
    <source>
        <dbReference type="ARBA" id="ARBA00022552"/>
    </source>
</evidence>
<dbReference type="InterPro" id="IPR019614">
    <property type="entry name" value="SAM-dep_methyl-trfase"/>
</dbReference>